<proteinExistence type="predicted"/>
<dbReference type="Proteomes" id="UP000195981">
    <property type="component" value="Unassembled WGS sequence"/>
</dbReference>
<accession>A0A1X6WSS7</accession>
<dbReference type="EMBL" id="FWFG01000006">
    <property type="protein sequence ID" value="SLM87826.1"/>
    <property type="molecule type" value="Genomic_DNA"/>
</dbReference>
<organism evidence="1 2">
    <name type="scientific">Brachybacterium nesterenkovii</name>
    <dbReference type="NCBI Taxonomy" id="47847"/>
    <lineage>
        <taxon>Bacteria</taxon>
        <taxon>Bacillati</taxon>
        <taxon>Actinomycetota</taxon>
        <taxon>Actinomycetes</taxon>
        <taxon>Micrococcales</taxon>
        <taxon>Dermabacteraceae</taxon>
        <taxon>Brachybacterium</taxon>
    </lineage>
</organism>
<gene>
    <name evidence="1" type="ORF">FM110_00415</name>
</gene>
<dbReference type="AlphaFoldDB" id="A0A1X6WSS7"/>
<keyword evidence="2" id="KW-1185">Reference proteome</keyword>
<evidence type="ECO:0000313" key="1">
    <source>
        <dbReference type="EMBL" id="SLM87826.1"/>
    </source>
</evidence>
<evidence type="ECO:0000313" key="2">
    <source>
        <dbReference type="Proteomes" id="UP000195981"/>
    </source>
</evidence>
<reference evidence="1 2" key="1">
    <citation type="submission" date="2017-02" db="EMBL/GenBank/DDBJ databases">
        <authorList>
            <person name="Peterson S.W."/>
        </authorList>
    </citation>
    <scope>NUCLEOTIDE SEQUENCE [LARGE SCALE GENOMIC DNA]</scope>
    <source>
        <strain evidence="1 2">CIP104813</strain>
    </source>
</reference>
<sequence>MGALVLGGLVSGCGPSKEDIGADLRAAAEAVEGVDSVEAEVDGGGEFETWFSGVISIDASDRAELLRIYDAALGAVVRRIAEAGYSEHMSLKDLVGRAEAGEVTVFDLEPTLTRSSRHIHARLLFERYGVDG</sequence>
<protein>
    <submittedName>
        <fullName evidence="1">Uncharacterized protein</fullName>
    </submittedName>
</protein>
<name>A0A1X6WSS7_9MICO</name>